<name>A0ABV1UHL9_9ACTN</name>
<dbReference type="Proteomes" id="UP001470023">
    <property type="component" value="Unassembled WGS sequence"/>
</dbReference>
<accession>A0ABV1UHL9</accession>
<proteinExistence type="predicted"/>
<evidence type="ECO:0000313" key="2">
    <source>
        <dbReference type="Proteomes" id="UP001470023"/>
    </source>
</evidence>
<dbReference type="EMBL" id="JBEPAZ010000054">
    <property type="protein sequence ID" value="MER6433208.1"/>
    <property type="molecule type" value="Genomic_DNA"/>
</dbReference>
<sequence>MADLTFNDRLYMEGEAVYASIERGDYSSPQQVEAALMDGHVRASGDDEPK</sequence>
<evidence type="ECO:0000313" key="1">
    <source>
        <dbReference type="EMBL" id="MER6433208.1"/>
    </source>
</evidence>
<reference evidence="1 2" key="1">
    <citation type="submission" date="2024-06" db="EMBL/GenBank/DDBJ databases">
        <title>The Natural Products Discovery Center: Release of the First 8490 Sequenced Strains for Exploring Actinobacteria Biosynthetic Diversity.</title>
        <authorList>
            <person name="Kalkreuter E."/>
            <person name="Kautsar S.A."/>
            <person name="Yang D."/>
            <person name="Bader C.D."/>
            <person name="Teijaro C.N."/>
            <person name="Fluegel L."/>
            <person name="Davis C.M."/>
            <person name="Simpson J.R."/>
            <person name="Lauterbach L."/>
            <person name="Steele A.D."/>
            <person name="Gui C."/>
            <person name="Meng S."/>
            <person name="Li G."/>
            <person name="Viehrig K."/>
            <person name="Ye F."/>
            <person name="Su P."/>
            <person name="Kiefer A.F."/>
            <person name="Nichols A."/>
            <person name="Cepeda A.J."/>
            <person name="Yan W."/>
            <person name="Fan B."/>
            <person name="Jiang Y."/>
            <person name="Adhikari A."/>
            <person name="Zheng C.-J."/>
            <person name="Schuster L."/>
            <person name="Cowan T.M."/>
            <person name="Smanski M.J."/>
            <person name="Chevrette M.G."/>
            <person name="De Carvalho L.P.S."/>
            <person name="Shen B."/>
        </authorList>
    </citation>
    <scope>NUCLEOTIDE SEQUENCE [LARGE SCALE GENOMIC DNA]</scope>
    <source>
        <strain evidence="1 2">NPDC001166</strain>
    </source>
</reference>
<comment type="caution">
    <text evidence="1">The sequence shown here is derived from an EMBL/GenBank/DDBJ whole genome shotgun (WGS) entry which is preliminary data.</text>
</comment>
<evidence type="ECO:0008006" key="3">
    <source>
        <dbReference type="Google" id="ProtNLM"/>
    </source>
</evidence>
<dbReference type="RefSeq" id="WP_352065464.1">
    <property type="nucleotide sequence ID" value="NZ_JBEPAZ010000054.1"/>
</dbReference>
<protein>
    <recommendedName>
        <fullName evidence="3">CopG family transcriptional regulator</fullName>
    </recommendedName>
</protein>
<organism evidence="1 2">
    <name type="scientific">Streptomyces sp. 900105245</name>
    <dbReference type="NCBI Taxonomy" id="3154379"/>
    <lineage>
        <taxon>Bacteria</taxon>
        <taxon>Bacillati</taxon>
        <taxon>Actinomycetota</taxon>
        <taxon>Actinomycetes</taxon>
        <taxon>Kitasatosporales</taxon>
        <taxon>Streptomycetaceae</taxon>
        <taxon>Streptomyces</taxon>
    </lineage>
</organism>
<keyword evidence="2" id="KW-1185">Reference proteome</keyword>
<gene>
    <name evidence="1" type="ORF">ABT272_36620</name>
</gene>